<dbReference type="InterPro" id="IPR036165">
    <property type="entry name" value="YefM-like_sf"/>
</dbReference>
<dbReference type="EMBL" id="QNRT01000001">
    <property type="protein sequence ID" value="RBP52744.1"/>
    <property type="molecule type" value="Genomic_DNA"/>
</dbReference>
<evidence type="ECO:0000313" key="3">
    <source>
        <dbReference type="Proteomes" id="UP000253083"/>
    </source>
</evidence>
<reference evidence="2 3" key="1">
    <citation type="submission" date="2018-06" db="EMBL/GenBank/DDBJ databases">
        <title>Genomic Encyclopedia of Type Strains, Phase IV (KMG-IV): sequencing the most valuable type-strain genomes for metagenomic binning, comparative biology and taxonomic classification.</title>
        <authorList>
            <person name="Goeker M."/>
        </authorList>
    </citation>
    <scope>NUCLEOTIDE SEQUENCE [LARGE SCALE GENOMIC DNA]</scope>
    <source>
        <strain evidence="2 3">DSM 24032</strain>
    </source>
</reference>
<keyword evidence="3" id="KW-1185">Reference proteome</keyword>
<name>A0A395JM75_9GAMM</name>
<dbReference type="SUPFAM" id="SSF143120">
    <property type="entry name" value="YefM-like"/>
    <property type="match status" value="1"/>
</dbReference>
<protein>
    <recommendedName>
        <fullName evidence="4">Antitoxin Phd_YefM of type II toxin-antitoxin system</fullName>
    </recommendedName>
</protein>
<evidence type="ECO:0000256" key="1">
    <source>
        <dbReference type="ARBA" id="ARBA00009981"/>
    </source>
</evidence>
<accession>A0A395JM75</accession>
<dbReference type="Proteomes" id="UP000253083">
    <property type="component" value="Unassembled WGS sequence"/>
</dbReference>
<dbReference type="Gene3D" id="3.40.1620.10">
    <property type="entry name" value="YefM-like domain"/>
    <property type="match status" value="1"/>
</dbReference>
<comment type="similarity">
    <text evidence="1">Belongs to the phD/YefM antitoxin family.</text>
</comment>
<evidence type="ECO:0000313" key="2">
    <source>
        <dbReference type="EMBL" id="RBP52744.1"/>
    </source>
</evidence>
<comment type="caution">
    <text evidence="2">The sequence shown here is derived from an EMBL/GenBank/DDBJ whole genome shotgun (WGS) entry which is preliminary data.</text>
</comment>
<dbReference type="AlphaFoldDB" id="A0A395JM75"/>
<dbReference type="InParanoid" id="A0A395JM75"/>
<organism evidence="2 3">
    <name type="scientific">Arenicella xantha</name>
    <dbReference type="NCBI Taxonomy" id="644221"/>
    <lineage>
        <taxon>Bacteria</taxon>
        <taxon>Pseudomonadati</taxon>
        <taxon>Pseudomonadota</taxon>
        <taxon>Gammaproteobacteria</taxon>
        <taxon>Arenicellales</taxon>
        <taxon>Arenicellaceae</taxon>
        <taxon>Arenicella</taxon>
    </lineage>
</organism>
<gene>
    <name evidence="2" type="ORF">DFR28_101126</name>
</gene>
<evidence type="ECO:0008006" key="4">
    <source>
        <dbReference type="Google" id="ProtNLM"/>
    </source>
</evidence>
<proteinExistence type="inferred from homology"/>
<sequence length="76" mass="8535">MHTMERIDYLTAQEYLARTMRRVCETEQAITIDGAGKDQVVMLPVAQYELIRQCLVNSSLSDADSNVAKDSAKLVE</sequence>